<dbReference type="InterPro" id="IPR033116">
    <property type="entry name" value="TRYPSIN_SER"/>
</dbReference>
<evidence type="ECO:0000256" key="2">
    <source>
        <dbReference type="ARBA" id="ARBA00024195"/>
    </source>
</evidence>
<keyword evidence="3" id="KW-0378">Hydrolase</keyword>
<evidence type="ECO:0000256" key="3">
    <source>
        <dbReference type="RuleBase" id="RU363034"/>
    </source>
</evidence>
<dbReference type="InterPro" id="IPR018114">
    <property type="entry name" value="TRYPSIN_HIS"/>
</dbReference>
<reference evidence="5" key="2">
    <citation type="submission" date="2025-05" db="UniProtKB">
        <authorList>
            <consortium name="EnsemblMetazoa"/>
        </authorList>
    </citation>
    <scope>IDENTIFICATION</scope>
    <source>
        <strain evidence="5">Foshan</strain>
    </source>
</reference>
<protein>
    <recommendedName>
        <fullName evidence="4">Peptidase S1 domain-containing protein</fullName>
    </recommendedName>
</protein>
<dbReference type="PANTHER" id="PTHR24252">
    <property type="entry name" value="ACROSIN-RELATED"/>
    <property type="match status" value="1"/>
</dbReference>
<evidence type="ECO:0000313" key="6">
    <source>
        <dbReference type="Proteomes" id="UP000069940"/>
    </source>
</evidence>
<dbReference type="InterPro" id="IPR009003">
    <property type="entry name" value="Peptidase_S1_PA"/>
</dbReference>
<dbReference type="PRINTS" id="PR00722">
    <property type="entry name" value="CHYMOTRYPSIN"/>
</dbReference>
<reference evidence="6" key="1">
    <citation type="journal article" date="2015" name="Proc. Natl. Acad. Sci. U.S.A.">
        <title>Genome sequence of the Asian Tiger mosquito, Aedes albopictus, reveals insights into its biology, genetics, and evolution.</title>
        <authorList>
            <person name="Chen X.G."/>
            <person name="Jiang X."/>
            <person name="Gu J."/>
            <person name="Xu M."/>
            <person name="Wu Y."/>
            <person name="Deng Y."/>
            <person name="Zhang C."/>
            <person name="Bonizzoni M."/>
            <person name="Dermauw W."/>
            <person name="Vontas J."/>
            <person name="Armbruster P."/>
            <person name="Huang X."/>
            <person name="Yang Y."/>
            <person name="Zhang H."/>
            <person name="He W."/>
            <person name="Peng H."/>
            <person name="Liu Y."/>
            <person name="Wu K."/>
            <person name="Chen J."/>
            <person name="Lirakis M."/>
            <person name="Topalis P."/>
            <person name="Van Leeuwen T."/>
            <person name="Hall A.B."/>
            <person name="Jiang X."/>
            <person name="Thorpe C."/>
            <person name="Mueller R.L."/>
            <person name="Sun C."/>
            <person name="Waterhouse R.M."/>
            <person name="Yan G."/>
            <person name="Tu Z.J."/>
            <person name="Fang X."/>
            <person name="James A.A."/>
        </authorList>
    </citation>
    <scope>NUCLEOTIDE SEQUENCE [LARGE SCALE GENOMIC DNA]</scope>
    <source>
        <strain evidence="6">Foshan</strain>
    </source>
</reference>
<keyword evidence="6" id="KW-1185">Reference proteome</keyword>
<name>A0ABM1XNZ4_AEDAL</name>
<keyword evidence="1" id="KW-1015">Disulfide bond</keyword>
<dbReference type="GeneID" id="109412901"/>
<keyword evidence="3" id="KW-0645">Protease</keyword>
<comment type="similarity">
    <text evidence="2">Belongs to the peptidase S1 family. CLIP subfamily.</text>
</comment>
<dbReference type="CDD" id="cd00190">
    <property type="entry name" value="Tryp_SPc"/>
    <property type="match status" value="1"/>
</dbReference>
<dbReference type="Proteomes" id="UP000069940">
    <property type="component" value="Unassembled WGS sequence"/>
</dbReference>
<sequence>MANPVEASWFTIRHWPRLSWMSSVGGILMILILQMQLSSAALRENEPCMLKDNTPGICRPYATCREKVTSNNIKFCEHNAKGAIICCPIRKATSRTTLRSSRSLWKTSRNFPTATTENEPCTLDGIPGTCRPYATCREEVGNNIQICAHTANGAVVCCPNSQSRLRAFSEPSQRKSSQKCSEYQRLANHDVAAVGLSLASVVSISQVPTCDSISASLIVGGTHAKPKEFPHMAALGWRRPSDNTTFFRCGGTLISERYIMTAAHCLVHIEGAFPSFVRLGDVHLLRDDDEARPRDYEIKDYIMHRNFRRKNGMYNDIALLKLTKDVAFNDYIRPACLYGEETAPSETAIATGYGKLAYEADFSNELMKVSLQIYDKERCNKNYAGIKELREGMKDGQLCAGDTRGGYDTCKGDSGGPLQITEQGNHCSFIVFGITSMGQYCGGTTPAIYTRVAAYLDWIEGIVWP</sequence>
<dbReference type="SUPFAM" id="SSF50494">
    <property type="entry name" value="Trypsin-like serine proteases"/>
    <property type="match status" value="1"/>
</dbReference>
<dbReference type="PROSITE" id="PS00135">
    <property type="entry name" value="TRYPSIN_SER"/>
    <property type="match status" value="1"/>
</dbReference>
<dbReference type="InterPro" id="IPR001254">
    <property type="entry name" value="Trypsin_dom"/>
</dbReference>
<dbReference type="RefSeq" id="XP_062707402.1">
    <property type="nucleotide sequence ID" value="XM_062851418.1"/>
</dbReference>
<dbReference type="PANTHER" id="PTHR24252:SF7">
    <property type="entry name" value="HYALIN"/>
    <property type="match status" value="1"/>
</dbReference>
<dbReference type="InterPro" id="IPR001314">
    <property type="entry name" value="Peptidase_S1A"/>
</dbReference>
<dbReference type="PROSITE" id="PS50240">
    <property type="entry name" value="TRYPSIN_DOM"/>
    <property type="match status" value="1"/>
</dbReference>
<dbReference type="Pfam" id="PF00089">
    <property type="entry name" value="Trypsin"/>
    <property type="match status" value="1"/>
</dbReference>
<evidence type="ECO:0000259" key="4">
    <source>
        <dbReference type="PROSITE" id="PS50240"/>
    </source>
</evidence>
<dbReference type="EnsemblMetazoa" id="AALFPA23_001443.R1196">
    <property type="protein sequence ID" value="AALFPA23_001443.P1196"/>
    <property type="gene ID" value="AALFPA23_001443"/>
</dbReference>
<dbReference type="SMART" id="SM00020">
    <property type="entry name" value="Tryp_SPc"/>
    <property type="match status" value="1"/>
</dbReference>
<keyword evidence="3" id="KW-0720">Serine protease</keyword>
<dbReference type="InterPro" id="IPR043504">
    <property type="entry name" value="Peptidase_S1_PA_chymotrypsin"/>
</dbReference>
<accession>A0ABM1XNZ4</accession>
<evidence type="ECO:0000256" key="1">
    <source>
        <dbReference type="ARBA" id="ARBA00023157"/>
    </source>
</evidence>
<dbReference type="PROSITE" id="PS00134">
    <property type="entry name" value="TRYPSIN_HIS"/>
    <property type="match status" value="1"/>
</dbReference>
<proteinExistence type="inferred from homology"/>
<dbReference type="Gene3D" id="2.40.10.10">
    <property type="entry name" value="Trypsin-like serine proteases"/>
    <property type="match status" value="1"/>
</dbReference>
<feature type="domain" description="Peptidase S1" evidence="4">
    <location>
        <begin position="218"/>
        <end position="464"/>
    </location>
</feature>
<organism evidence="5 6">
    <name type="scientific">Aedes albopictus</name>
    <name type="common">Asian tiger mosquito</name>
    <name type="synonym">Stegomyia albopicta</name>
    <dbReference type="NCBI Taxonomy" id="7160"/>
    <lineage>
        <taxon>Eukaryota</taxon>
        <taxon>Metazoa</taxon>
        <taxon>Ecdysozoa</taxon>
        <taxon>Arthropoda</taxon>
        <taxon>Hexapoda</taxon>
        <taxon>Insecta</taxon>
        <taxon>Pterygota</taxon>
        <taxon>Neoptera</taxon>
        <taxon>Endopterygota</taxon>
        <taxon>Diptera</taxon>
        <taxon>Nematocera</taxon>
        <taxon>Culicoidea</taxon>
        <taxon>Culicidae</taxon>
        <taxon>Culicinae</taxon>
        <taxon>Aedini</taxon>
        <taxon>Aedes</taxon>
        <taxon>Stegomyia</taxon>
    </lineage>
</organism>
<evidence type="ECO:0000313" key="5">
    <source>
        <dbReference type="EnsemblMetazoa" id="AALFPA23_001443.P1196"/>
    </source>
</evidence>